<accession>A6UPI2</accession>
<organism evidence="2 3">
    <name type="scientific">Methanococcus vannielii (strain ATCC 35089 / DSM 1224 / JCM 13029 / OCM 148 / SB)</name>
    <dbReference type="NCBI Taxonomy" id="406327"/>
    <lineage>
        <taxon>Archaea</taxon>
        <taxon>Methanobacteriati</taxon>
        <taxon>Methanobacteriota</taxon>
        <taxon>Methanomada group</taxon>
        <taxon>Methanococci</taxon>
        <taxon>Methanococcales</taxon>
        <taxon>Methanococcaceae</taxon>
        <taxon>Methanococcus</taxon>
    </lineage>
</organism>
<dbReference type="OrthoDB" id="24039at2157"/>
<dbReference type="AlphaFoldDB" id="A6UPI2"/>
<dbReference type="HOGENOM" id="CLU_038034_13_1_2"/>
<proteinExistence type="predicted"/>
<evidence type="ECO:0000259" key="1">
    <source>
        <dbReference type="PROSITE" id="PS50983"/>
    </source>
</evidence>
<name>A6UPI2_METVS</name>
<dbReference type="PANTHER" id="PTHR30535:SF34">
    <property type="entry name" value="MOLYBDATE-BINDING PROTEIN MOLA"/>
    <property type="match status" value="1"/>
</dbReference>
<dbReference type="KEGG" id="mvn:Mevan_0497"/>
<dbReference type="eggNOG" id="arCOG03303">
    <property type="taxonomic scope" value="Archaea"/>
</dbReference>
<dbReference type="EMBL" id="CP000742">
    <property type="protein sequence ID" value="ABR54404.1"/>
    <property type="molecule type" value="Genomic_DNA"/>
</dbReference>
<dbReference type="Proteomes" id="UP000001107">
    <property type="component" value="Chromosome"/>
</dbReference>
<feature type="domain" description="Fe/B12 periplasmic-binding" evidence="1">
    <location>
        <begin position="58"/>
        <end position="336"/>
    </location>
</feature>
<reference evidence="2" key="1">
    <citation type="submission" date="2007-06" db="EMBL/GenBank/DDBJ databases">
        <title>Complete sequence of Methanococcus vannielii SB.</title>
        <authorList>
            <consortium name="US DOE Joint Genome Institute"/>
            <person name="Copeland A."/>
            <person name="Lucas S."/>
            <person name="Lapidus A."/>
            <person name="Barry K."/>
            <person name="Glavina del Rio T."/>
            <person name="Dalin E."/>
            <person name="Tice H."/>
            <person name="Pitluck S."/>
            <person name="Chain P."/>
            <person name="Malfatti S."/>
            <person name="Shin M."/>
            <person name="Vergez L."/>
            <person name="Schmutz J."/>
            <person name="Larimer F."/>
            <person name="Land M."/>
            <person name="Hauser L."/>
            <person name="Kyrpides N."/>
            <person name="Anderson I."/>
            <person name="Sieprawska-Lupa M."/>
            <person name="Whitman W.B."/>
            <person name="Richardson P."/>
        </authorList>
    </citation>
    <scope>NUCLEOTIDE SEQUENCE [LARGE SCALE GENOMIC DNA]</scope>
    <source>
        <strain evidence="2">SB</strain>
    </source>
</reference>
<dbReference type="InterPro" id="IPR002491">
    <property type="entry name" value="ABC_transptr_periplasmic_BD"/>
</dbReference>
<dbReference type="PROSITE" id="PS51257">
    <property type="entry name" value="PROKAR_LIPOPROTEIN"/>
    <property type="match status" value="1"/>
</dbReference>
<dbReference type="InterPro" id="IPR050902">
    <property type="entry name" value="ABC_Transporter_SBP"/>
</dbReference>
<keyword evidence="3" id="KW-1185">Reference proteome</keyword>
<dbReference type="PROSITE" id="PS50983">
    <property type="entry name" value="FE_B12_PBP"/>
    <property type="match status" value="1"/>
</dbReference>
<dbReference type="CDD" id="cd01147">
    <property type="entry name" value="HemV-2"/>
    <property type="match status" value="1"/>
</dbReference>
<dbReference type="PANTHER" id="PTHR30535">
    <property type="entry name" value="VITAMIN B12-BINDING PROTEIN"/>
    <property type="match status" value="1"/>
</dbReference>
<evidence type="ECO:0000313" key="3">
    <source>
        <dbReference type="Proteomes" id="UP000001107"/>
    </source>
</evidence>
<gene>
    <name evidence="2" type="ordered locus">Mevan_0497</name>
</gene>
<dbReference type="Pfam" id="PF01497">
    <property type="entry name" value="Peripla_BP_2"/>
    <property type="match status" value="1"/>
</dbReference>
<dbReference type="GeneID" id="5325573"/>
<dbReference type="RefSeq" id="WP_011972307.1">
    <property type="nucleotide sequence ID" value="NC_009634.1"/>
</dbReference>
<sequence length="377" mass="42422">MYKKIASVVLMSLLIATLGISGCIDSSEPHSDLKIDSNKIIVIDDAKRTVEVPKNIEKIATLNGALREVVYFGEQEKVIGLEFRESSQKTTGAFPSSFDLPYIIAYPELRNLPPIRTGSDINFEGILKAQPDVIIIGSFSKADADSLQEKVGIPVVVIYVDSIGTDAQNQRYFESVETLGKVLRKENRAKELISLFKGYEDDLKNRVKNIPESERPTVYVGGRAYNGAHGILGTDPKWPPFTLINANNIASGLSDESMGIYISKEELLNKNPDYIFLSAASKHKISEDLKEPTYKELSAFSNENVYMVPPYCWYFFNKEHALINAYFIGSIVYPEEFKDIVIEEKADEIYKNFLGKPIYDEIMTHAFFVGHKKMEID</sequence>
<dbReference type="Gene3D" id="3.40.50.1980">
    <property type="entry name" value="Nitrogenase molybdenum iron protein domain"/>
    <property type="match status" value="2"/>
</dbReference>
<protein>
    <submittedName>
        <fullName evidence="2">Periplasmic binding protein</fullName>
    </submittedName>
</protein>
<evidence type="ECO:0000313" key="2">
    <source>
        <dbReference type="EMBL" id="ABR54404.1"/>
    </source>
</evidence>
<dbReference type="SUPFAM" id="SSF53807">
    <property type="entry name" value="Helical backbone' metal receptor"/>
    <property type="match status" value="1"/>
</dbReference>
<dbReference type="STRING" id="406327.Mevan_0497"/>